<dbReference type="Gene3D" id="1.20.5.170">
    <property type="match status" value="1"/>
</dbReference>
<feature type="compositionally biased region" description="Polar residues" evidence="1">
    <location>
        <begin position="288"/>
        <end position="302"/>
    </location>
</feature>
<dbReference type="FunFam" id="1.20.5.170:FF:000093">
    <property type="entry name" value="BZIP transcription factor (Eurofung)"/>
    <property type="match status" value="1"/>
</dbReference>
<dbReference type="PANTHER" id="PTHR37012">
    <property type="entry name" value="B-ZIP TRANSCRIPTION FACTOR (EUROFUNG)-RELATED"/>
    <property type="match status" value="1"/>
</dbReference>
<evidence type="ECO:0000313" key="3">
    <source>
        <dbReference type="Proteomes" id="UP000184300"/>
    </source>
</evidence>
<accession>A0A1L9VUM4</accession>
<dbReference type="OrthoDB" id="3535998at2759"/>
<dbReference type="VEuPathDB" id="FungiDB:ASPGLDRAFT_975198"/>
<keyword evidence="3" id="KW-1185">Reference proteome</keyword>
<dbReference type="SUPFAM" id="SSF57959">
    <property type="entry name" value="Leucine zipper domain"/>
    <property type="match status" value="1"/>
</dbReference>
<dbReference type="GeneID" id="34466866"/>
<feature type="compositionally biased region" description="Basic and acidic residues" evidence="1">
    <location>
        <begin position="29"/>
        <end position="42"/>
    </location>
</feature>
<gene>
    <name evidence="2" type="ORF">ASPGLDRAFT_975198</name>
</gene>
<organism evidence="2 3">
    <name type="scientific">Aspergillus glaucus CBS 516.65</name>
    <dbReference type="NCBI Taxonomy" id="1160497"/>
    <lineage>
        <taxon>Eukaryota</taxon>
        <taxon>Fungi</taxon>
        <taxon>Dikarya</taxon>
        <taxon>Ascomycota</taxon>
        <taxon>Pezizomycotina</taxon>
        <taxon>Eurotiomycetes</taxon>
        <taxon>Eurotiomycetidae</taxon>
        <taxon>Eurotiales</taxon>
        <taxon>Aspergillaceae</taxon>
        <taxon>Aspergillus</taxon>
        <taxon>Aspergillus subgen. Aspergillus</taxon>
    </lineage>
</organism>
<feature type="compositionally biased region" description="Pro residues" evidence="1">
    <location>
        <begin position="109"/>
        <end position="119"/>
    </location>
</feature>
<feature type="compositionally biased region" description="Basic and acidic residues" evidence="1">
    <location>
        <begin position="8"/>
        <end position="17"/>
    </location>
</feature>
<dbReference type="CDD" id="cd14688">
    <property type="entry name" value="bZIP_YAP"/>
    <property type="match status" value="1"/>
</dbReference>
<evidence type="ECO:0008006" key="4">
    <source>
        <dbReference type="Google" id="ProtNLM"/>
    </source>
</evidence>
<evidence type="ECO:0000256" key="1">
    <source>
        <dbReference type="SAM" id="MobiDB-lite"/>
    </source>
</evidence>
<reference evidence="3" key="1">
    <citation type="journal article" date="2017" name="Genome Biol.">
        <title>Comparative genomics reveals high biological diversity and specific adaptations in the industrially and medically important fungal genus Aspergillus.</title>
        <authorList>
            <person name="de Vries R.P."/>
            <person name="Riley R."/>
            <person name="Wiebenga A."/>
            <person name="Aguilar-Osorio G."/>
            <person name="Amillis S."/>
            <person name="Uchima C.A."/>
            <person name="Anderluh G."/>
            <person name="Asadollahi M."/>
            <person name="Askin M."/>
            <person name="Barry K."/>
            <person name="Battaglia E."/>
            <person name="Bayram O."/>
            <person name="Benocci T."/>
            <person name="Braus-Stromeyer S.A."/>
            <person name="Caldana C."/>
            <person name="Canovas D."/>
            <person name="Cerqueira G.C."/>
            <person name="Chen F."/>
            <person name="Chen W."/>
            <person name="Choi C."/>
            <person name="Clum A."/>
            <person name="Dos Santos R.A."/>
            <person name="Damasio A.R."/>
            <person name="Diallinas G."/>
            <person name="Emri T."/>
            <person name="Fekete E."/>
            <person name="Flipphi M."/>
            <person name="Freyberg S."/>
            <person name="Gallo A."/>
            <person name="Gournas C."/>
            <person name="Habgood R."/>
            <person name="Hainaut M."/>
            <person name="Harispe M.L."/>
            <person name="Henrissat B."/>
            <person name="Hilden K.S."/>
            <person name="Hope R."/>
            <person name="Hossain A."/>
            <person name="Karabika E."/>
            <person name="Karaffa L."/>
            <person name="Karanyi Z."/>
            <person name="Krasevec N."/>
            <person name="Kuo A."/>
            <person name="Kusch H."/>
            <person name="LaButti K."/>
            <person name="Lagendijk E.L."/>
            <person name="Lapidus A."/>
            <person name="Levasseur A."/>
            <person name="Lindquist E."/>
            <person name="Lipzen A."/>
            <person name="Logrieco A.F."/>
            <person name="MacCabe A."/>
            <person name="Maekelae M.R."/>
            <person name="Malavazi I."/>
            <person name="Melin P."/>
            <person name="Meyer V."/>
            <person name="Mielnichuk N."/>
            <person name="Miskei M."/>
            <person name="Molnar A.P."/>
            <person name="Mule G."/>
            <person name="Ngan C.Y."/>
            <person name="Orejas M."/>
            <person name="Orosz E."/>
            <person name="Ouedraogo J.P."/>
            <person name="Overkamp K.M."/>
            <person name="Park H.-S."/>
            <person name="Perrone G."/>
            <person name="Piumi F."/>
            <person name="Punt P.J."/>
            <person name="Ram A.F."/>
            <person name="Ramon A."/>
            <person name="Rauscher S."/>
            <person name="Record E."/>
            <person name="Riano-Pachon D.M."/>
            <person name="Robert V."/>
            <person name="Roehrig J."/>
            <person name="Ruller R."/>
            <person name="Salamov A."/>
            <person name="Salih N.S."/>
            <person name="Samson R.A."/>
            <person name="Sandor E."/>
            <person name="Sanguinetti M."/>
            <person name="Schuetze T."/>
            <person name="Sepcic K."/>
            <person name="Shelest E."/>
            <person name="Sherlock G."/>
            <person name="Sophianopoulou V."/>
            <person name="Squina F.M."/>
            <person name="Sun H."/>
            <person name="Susca A."/>
            <person name="Todd R.B."/>
            <person name="Tsang A."/>
            <person name="Unkles S.E."/>
            <person name="van de Wiele N."/>
            <person name="van Rossen-Uffink D."/>
            <person name="Oliveira J.V."/>
            <person name="Vesth T.C."/>
            <person name="Visser J."/>
            <person name="Yu J.-H."/>
            <person name="Zhou M."/>
            <person name="Andersen M.R."/>
            <person name="Archer D.B."/>
            <person name="Baker S.E."/>
            <person name="Benoit I."/>
            <person name="Brakhage A.A."/>
            <person name="Braus G.H."/>
            <person name="Fischer R."/>
            <person name="Frisvad J.C."/>
            <person name="Goldman G.H."/>
            <person name="Houbraken J."/>
            <person name="Oakley B."/>
            <person name="Pocsi I."/>
            <person name="Scazzocchio C."/>
            <person name="Seiboth B."/>
            <person name="vanKuyk P.A."/>
            <person name="Wortman J."/>
            <person name="Dyer P.S."/>
            <person name="Grigoriev I.V."/>
        </authorList>
    </citation>
    <scope>NUCLEOTIDE SEQUENCE [LARGE SCALE GENOMIC DNA]</scope>
    <source>
        <strain evidence="3">CBS 516.65</strain>
    </source>
</reference>
<name>A0A1L9VUM4_ASPGL</name>
<proteinExistence type="predicted"/>
<dbReference type="EMBL" id="KV878890">
    <property type="protein sequence ID" value="OJJ87628.1"/>
    <property type="molecule type" value="Genomic_DNA"/>
</dbReference>
<sequence>MSPNRDTPTPKKRESRAGTRKVTSLSAEQLERKRANDREAQRTIRQRTKEHIENLELQVAELKARGQQFDEVVRRNAILEDEINRLRHQLAIVGGRPGYSDPHTSYNSPPAPSLPPQLPGPLGLHPASRAPSALSTPSQVSLAPDWQHYSSVRSPSSLCETSETEYPNRVESYMLGGGQLQAPQIPSQAPASMPIAPPQIPGFNASGATRLPDPTTPSYSQYYPTSNPHPSHGEDLPQHSPQPGAMAYGAAPRSIPDASIPPPDKGPGEYPVFPQQQPQFQNALGRPQGNQSQYTYPWYQQS</sequence>
<evidence type="ECO:0000313" key="2">
    <source>
        <dbReference type="EMBL" id="OJJ87628.1"/>
    </source>
</evidence>
<dbReference type="GO" id="GO:0003700">
    <property type="term" value="F:DNA-binding transcription factor activity"/>
    <property type="evidence" value="ECO:0007669"/>
    <property type="project" value="InterPro"/>
</dbReference>
<dbReference type="RefSeq" id="XP_022404311.1">
    <property type="nucleotide sequence ID" value="XM_022550606.1"/>
</dbReference>
<feature type="compositionally biased region" description="Polar residues" evidence="1">
    <location>
        <begin position="216"/>
        <end position="229"/>
    </location>
</feature>
<dbReference type="InterPro" id="IPR046347">
    <property type="entry name" value="bZIP_sf"/>
</dbReference>
<protein>
    <recommendedName>
        <fullName evidence="4">BZIP domain-containing protein</fullName>
    </recommendedName>
</protein>
<feature type="region of interest" description="Disordered" evidence="1">
    <location>
        <begin position="97"/>
        <end position="139"/>
    </location>
</feature>
<feature type="region of interest" description="Disordered" evidence="1">
    <location>
        <begin position="1"/>
        <end position="42"/>
    </location>
</feature>
<dbReference type="Proteomes" id="UP000184300">
    <property type="component" value="Unassembled WGS sequence"/>
</dbReference>
<feature type="region of interest" description="Disordered" evidence="1">
    <location>
        <begin position="185"/>
        <end position="302"/>
    </location>
</feature>
<dbReference type="AlphaFoldDB" id="A0A1L9VUM4"/>